<evidence type="ECO:0000313" key="2">
    <source>
        <dbReference type="EMBL" id="CAE0599248.1"/>
    </source>
</evidence>
<feature type="transmembrane region" description="Helical" evidence="1">
    <location>
        <begin position="12"/>
        <end position="32"/>
    </location>
</feature>
<dbReference type="EMBL" id="HBIR01060610">
    <property type="protein sequence ID" value="CAE0599248.1"/>
    <property type="molecule type" value="Transcribed_RNA"/>
</dbReference>
<feature type="transmembrane region" description="Helical" evidence="1">
    <location>
        <begin position="126"/>
        <end position="143"/>
    </location>
</feature>
<keyword evidence="1" id="KW-0812">Transmembrane</keyword>
<organism evidence="2">
    <name type="scientific">Emiliania huxleyi</name>
    <name type="common">Coccolithophore</name>
    <name type="synonym">Pontosphaera huxleyi</name>
    <dbReference type="NCBI Taxonomy" id="2903"/>
    <lineage>
        <taxon>Eukaryota</taxon>
        <taxon>Haptista</taxon>
        <taxon>Haptophyta</taxon>
        <taxon>Prymnesiophyceae</taxon>
        <taxon>Isochrysidales</taxon>
        <taxon>Noelaerhabdaceae</taxon>
        <taxon>Emiliania</taxon>
    </lineage>
</organism>
<feature type="transmembrane region" description="Helical" evidence="1">
    <location>
        <begin position="57"/>
        <end position="80"/>
    </location>
</feature>
<dbReference type="AlphaFoldDB" id="A0A7S3U0P5"/>
<keyword evidence="1" id="KW-1133">Transmembrane helix</keyword>
<evidence type="ECO:0000256" key="1">
    <source>
        <dbReference type="SAM" id="Phobius"/>
    </source>
</evidence>
<gene>
    <name evidence="2" type="ORF">EHUX00137_LOCUS47117</name>
</gene>
<keyword evidence="1" id="KW-0472">Membrane</keyword>
<reference evidence="2" key="1">
    <citation type="submission" date="2021-01" db="EMBL/GenBank/DDBJ databases">
        <authorList>
            <person name="Corre E."/>
            <person name="Pelletier E."/>
            <person name="Niang G."/>
            <person name="Scheremetjew M."/>
            <person name="Finn R."/>
            <person name="Kale V."/>
            <person name="Holt S."/>
            <person name="Cochrane G."/>
            <person name="Meng A."/>
            <person name="Brown T."/>
            <person name="Cohen L."/>
        </authorList>
    </citation>
    <scope>NUCLEOTIDE SEQUENCE</scope>
    <source>
        <strain evidence="2">379</strain>
    </source>
</reference>
<name>A0A7S3U0P5_EMIHU</name>
<sequence length="156" mass="17169">MVSSQEASTYGFYANVAIACILSIVFLGKVGADWMPPDFGFPLSQEQWMDTPYGKQVAASFSLVLLATLAGIAAGLLAFGKKQWKRAGVACIIAFVLTCLSFVWFIRRCDTTIAFCWQLDFEWFHGMLIGSIINFGFAAYNAYSVHGEAARLDLPK</sequence>
<accession>A0A7S3U0P5</accession>
<feature type="transmembrane region" description="Helical" evidence="1">
    <location>
        <begin position="87"/>
        <end position="106"/>
    </location>
</feature>
<protein>
    <submittedName>
        <fullName evidence="2">Uncharacterized protein</fullName>
    </submittedName>
</protein>
<proteinExistence type="predicted"/>